<reference evidence="1 2" key="1">
    <citation type="submission" date="2017-06" db="EMBL/GenBank/DDBJ databases">
        <title>Genome sequencing of cyanobaciteial culture collection at National Institute for Environmental Studies (NIES).</title>
        <authorList>
            <person name="Hirose Y."/>
            <person name="Shimura Y."/>
            <person name="Fujisawa T."/>
            <person name="Nakamura Y."/>
            <person name="Kawachi M."/>
        </authorList>
    </citation>
    <scope>NUCLEOTIDE SEQUENCE [LARGE SCALE GENOMIC DNA]</scope>
    <source>
        <strain evidence="1 2">NIES-2135</strain>
    </source>
</reference>
<organism evidence="1 2">
    <name type="scientific">Leptolyngbya boryana NIES-2135</name>
    <dbReference type="NCBI Taxonomy" id="1973484"/>
    <lineage>
        <taxon>Bacteria</taxon>
        <taxon>Bacillati</taxon>
        <taxon>Cyanobacteriota</taxon>
        <taxon>Cyanophyceae</taxon>
        <taxon>Leptolyngbyales</taxon>
        <taxon>Leptolyngbyaceae</taxon>
        <taxon>Leptolyngbya group</taxon>
        <taxon>Leptolyngbya</taxon>
    </lineage>
</organism>
<dbReference type="SUPFAM" id="SSF52266">
    <property type="entry name" value="SGNH hydrolase"/>
    <property type="match status" value="1"/>
</dbReference>
<dbReference type="AlphaFoldDB" id="A0A1Z4JGF4"/>
<sequence length="1011" mass="110998">MGNRSHRTLSSSSSSVGSKLPLLPWLHRVIGIPHLHLQARLRGNNLYILAESRDCPKRSLIFAQLVRALSQTSLETLLPPTQPTIYQVVLYGRCIGEPRPQWAEVIHVAQIDRYLEKLDDPQSKAEATVAIELANLGLAKRGRPDAIARYLSEALSALGVAVRASVKSAALPDDTGLPQIANLASVLSSTASLTPQALLNRLWVVCESAYSPDTSLMTESIAQKLRDLELDGFRDAIVFSRVKGESDPEWVLRVDLTPPQEMLKDWARWGDIEALTRLMNAAVRDQGVEITATLMDITLHVTAQREQAPERGRVLAAIAPLLETIAPQGIQAVAVYGLQGTANPIPQLSIPDSPVWVQWINLPAAEHPALAESTRQLAQQGDLSAIAFLLTRQLNPNLDTQLATGGIRLQIRQKEDLLHIMTDAPVCPSQSQVGVKVAKYIHNLRLSDVQGVRVYGRRSGQKRPIWSYGIDFVSREQARFIPEATPEFAASDAYVGDLLTKEPGALTVPEFDEADATWGDRIVEAIQGALARTRIFTIASDTAPNTARATQSAVPNEAKAAIVWSVLGILLTVQADWLLGQYAKPLFASKPAPTASPAPLTSEQMPLPQLSLQKTTGFGELGAAGFTQSGQTLIAPGQGSTALLASPLKPKAAIDTARSPYPTFNAGQLDEKLVLYRQYVNQNGAPDVLIVGSSRAMRGIDPAVLEQTLATQGYAGMRVFNFGINGATVQVVDLIVRRILANEKQPKLILLADGLRAFNSGRPDATYKAIVSSPGFRKLPEVSTNTAATPTEAFTKPLETLNRTNMTVSDSYQSFNDHLLRQVGQFSTVWSQRNKLQGLLKRGLSFGFEQAPTSDEIDPELTIAQDGQGLIDINGFLPISNRFNPVTYYQKYSRVSGDSDADYANFNLLGEQDQALRSLAQYTKSQNIPLVVLNLPLTENYLDPYRRDREKEFQEYLMRLSGELGFTYRDLLENWKNTPDFFSDPSHLNRYGAHAVSTHIAKDVLIPWRQR</sequence>
<proteinExistence type="predicted"/>
<gene>
    <name evidence="1" type="ORF">NIES2135_24110</name>
</gene>
<keyword evidence="2" id="KW-1185">Reference proteome</keyword>
<accession>A0A1Z4JGF4</accession>
<evidence type="ECO:0000313" key="2">
    <source>
        <dbReference type="Proteomes" id="UP000217895"/>
    </source>
</evidence>
<protein>
    <recommendedName>
        <fullName evidence="3">DUF1574 domain-containing protein</fullName>
    </recommendedName>
</protein>
<name>A0A1Z4JGF4_LEPBY</name>
<evidence type="ECO:0000313" key="1">
    <source>
        <dbReference type="EMBL" id="BAY55587.1"/>
    </source>
</evidence>
<dbReference type="Proteomes" id="UP000217895">
    <property type="component" value="Chromosome"/>
</dbReference>
<evidence type="ECO:0008006" key="3">
    <source>
        <dbReference type="Google" id="ProtNLM"/>
    </source>
</evidence>
<dbReference type="EMBL" id="AP018203">
    <property type="protein sequence ID" value="BAY55587.1"/>
    <property type="molecule type" value="Genomic_DNA"/>
</dbReference>